<evidence type="ECO:0000313" key="9">
    <source>
        <dbReference type="Proteomes" id="UP000434172"/>
    </source>
</evidence>
<sequence>MLETLIISPSFGSFYALLACLAFFILLEAGKMVYSSKFHALKKVPGPWFPAASSLWIRWQRWHGKLSFTADDLLRQYGPVVRISPNMVLVNDSPSLQAVFARQDLYTAPRAIRALPIGGHEWTVTYPQNNIARERRRPVMVATTTKAMKYWHPIFEDNVNRMIRNLGTSKGEKSEDIVYHLRVATLLNSQVVMAGSQAKIDPGDFPHIVGEYNFLVVWRLCLPNWLLEWLKFTPIAHPKFRVESSDRLFELGSQICKEAEKVDPVDRDEVPIVYQLLMEKQEKGINWSHDEISAEMAGQILAATETTSSPLAFIFYELAKNTSLQESVVEEINTQHNNDNLDSLKLLGACVTEGLRFRPPVALTGSRVVPKGGIDILGYYIPEGTVVTTQSLSMSRQRPDLFPNYDVFDPTRWLEEENLAERRRLTAPFGVGARRCPGGNMATYQMRLILAAVLREYRLTVAPETTPESMTPFEANGFRSRYDECFLIFTPRYSHVINTWVG</sequence>
<evidence type="ECO:0000256" key="3">
    <source>
        <dbReference type="ARBA" id="ARBA00022723"/>
    </source>
</evidence>
<name>A0A8H3WI09_9PEZI</name>
<keyword evidence="7" id="KW-0472">Membrane</keyword>
<dbReference type="SUPFAM" id="SSF48264">
    <property type="entry name" value="Cytochrome P450"/>
    <property type="match status" value="1"/>
</dbReference>
<dbReference type="Proteomes" id="UP000434172">
    <property type="component" value="Unassembled WGS sequence"/>
</dbReference>
<proteinExistence type="inferred from homology"/>
<reference evidence="8 9" key="1">
    <citation type="submission" date="2019-12" db="EMBL/GenBank/DDBJ databases">
        <title>A genome sequence resource for the geographically widespread anthracnose pathogen Colletotrichum asianum.</title>
        <authorList>
            <person name="Meng Y."/>
        </authorList>
    </citation>
    <scope>NUCLEOTIDE SEQUENCE [LARGE SCALE GENOMIC DNA]</scope>
    <source>
        <strain evidence="8 9">ICMP 18580</strain>
    </source>
</reference>
<dbReference type="InterPro" id="IPR017972">
    <property type="entry name" value="Cyt_P450_CS"/>
</dbReference>
<dbReference type="AlphaFoldDB" id="A0A8H3WI09"/>
<evidence type="ECO:0000256" key="4">
    <source>
        <dbReference type="ARBA" id="ARBA00023004"/>
    </source>
</evidence>
<keyword evidence="3 5" id="KW-0479">Metal-binding</keyword>
<dbReference type="InterPro" id="IPR002401">
    <property type="entry name" value="Cyt_P450_E_grp-I"/>
</dbReference>
<dbReference type="GO" id="GO:0004497">
    <property type="term" value="F:monooxygenase activity"/>
    <property type="evidence" value="ECO:0007669"/>
    <property type="project" value="UniProtKB-KW"/>
</dbReference>
<dbReference type="OrthoDB" id="3945418at2759"/>
<keyword evidence="6 8" id="KW-0503">Monooxygenase</keyword>
<evidence type="ECO:0000313" key="8">
    <source>
        <dbReference type="EMBL" id="KAF0326765.1"/>
    </source>
</evidence>
<accession>A0A8H3WI09</accession>
<dbReference type="PROSITE" id="PS00086">
    <property type="entry name" value="CYTOCHROME_P450"/>
    <property type="match status" value="1"/>
</dbReference>
<feature type="transmembrane region" description="Helical" evidence="7">
    <location>
        <begin position="6"/>
        <end position="27"/>
    </location>
</feature>
<protein>
    <submittedName>
        <fullName evidence="8">Cytochrome p450 monooxygenase</fullName>
    </submittedName>
</protein>
<keyword evidence="2 5" id="KW-0349">Heme</keyword>
<dbReference type="GO" id="GO:0005506">
    <property type="term" value="F:iron ion binding"/>
    <property type="evidence" value="ECO:0007669"/>
    <property type="project" value="InterPro"/>
</dbReference>
<keyword evidence="4 5" id="KW-0408">Iron</keyword>
<dbReference type="PANTHER" id="PTHR24305">
    <property type="entry name" value="CYTOCHROME P450"/>
    <property type="match status" value="1"/>
</dbReference>
<dbReference type="PRINTS" id="PR00463">
    <property type="entry name" value="EP450I"/>
</dbReference>
<dbReference type="GO" id="GO:0020037">
    <property type="term" value="F:heme binding"/>
    <property type="evidence" value="ECO:0007669"/>
    <property type="project" value="InterPro"/>
</dbReference>
<dbReference type="PANTHER" id="PTHR24305:SF218">
    <property type="entry name" value="P450, PUTATIVE (EUROFUNG)-RELATED"/>
    <property type="match status" value="1"/>
</dbReference>
<keyword evidence="6" id="KW-0560">Oxidoreductase</keyword>
<keyword evidence="7" id="KW-1133">Transmembrane helix</keyword>
<keyword evidence="9" id="KW-1185">Reference proteome</keyword>
<dbReference type="Pfam" id="PF00067">
    <property type="entry name" value="p450"/>
    <property type="match status" value="1"/>
</dbReference>
<comment type="similarity">
    <text evidence="6">Belongs to the cytochrome P450 family.</text>
</comment>
<comment type="caution">
    <text evidence="8">The sequence shown here is derived from an EMBL/GenBank/DDBJ whole genome shotgun (WGS) entry which is preliminary data.</text>
</comment>
<dbReference type="GO" id="GO:0016705">
    <property type="term" value="F:oxidoreductase activity, acting on paired donors, with incorporation or reduction of molecular oxygen"/>
    <property type="evidence" value="ECO:0007669"/>
    <property type="project" value="InterPro"/>
</dbReference>
<dbReference type="Gene3D" id="1.10.630.10">
    <property type="entry name" value="Cytochrome P450"/>
    <property type="match status" value="1"/>
</dbReference>
<comment type="cofactor">
    <cofactor evidence="1 5">
        <name>heme</name>
        <dbReference type="ChEBI" id="CHEBI:30413"/>
    </cofactor>
</comment>
<evidence type="ECO:0000256" key="6">
    <source>
        <dbReference type="RuleBase" id="RU000461"/>
    </source>
</evidence>
<feature type="binding site" description="axial binding residue" evidence="5">
    <location>
        <position position="436"/>
    </location>
    <ligand>
        <name>heme</name>
        <dbReference type="ChEBI" id="CHEBI:30413"/>
    </ligand>
    <ligandPart>
        <name>Fe</name>
        <dbReference type="ChEBI" id="CHEBI:18248"/>
    </ligandPart>
</feature>
<dbReference type="InterPro" id="IPR036396">
    <property type="entry name" value="Cyt_P450_sf"/>
</dbReference>
<keyword evidence="7" id="KW-0812">Transmembrane</keyword>
<organism evidence="8 9">
    <name type="scientific">Colletotrichum asianum</name>
    <dbReference type="NCBI Taxonomy" id="702518"/>
    <lineage>
        <taxon>Eukaryota</taxon>
        <taxon>Fungi</taxon>
        <taxon>Dikarya</taxon>
        <taxon>Ascomycota</taxon>
        <taxon>Pezizomycotina</taxon>
        <taxon>Sordariomycetes</taxon>
        <taxon>Hypocreomycetidae</taxon>
        <taxon>Glomerellales</taxon>
        <taxon>Glomerellaceae</taxon>
        <taxon>Colletotrichum</taxon>
        <taxon>Colletotrichum gloeosporioides species complex</taxon>
    </lineage>
</organism>
<gene>
    <name evidence="8" type="ORF">GQ607_006105</name>
</gene>
<evidence type="ECO:0000256" key="1">
    <source>
        <dbReference type="ARBA" id="ARBA00001971"/>
    </source>
</evidence>
<dbReference type="InterPro" id="IPR050121">
    <property type="entry name" value="Cytochrome_P450_monoxygenase"/>
</dbReference>
<evidence type="ECO:0000256" key="2">
    <source>
        <dbReference type="ARBA" id="ARBA00022617"/>
    </source>
</evidence>
<evidence type="ECO:0000256" key="7">
    <source>
        <dbReference type="SAM" id="Phobius"/>
    </source>
</evidence>
<dbReference type="InterPro" id="IPR001128">
    <property type="entry name" value="Cyt_P450"/>
</dbReference>
<dbReference type="PRINTS" id="PR00385">
    <property type="entry name" value="P450"/>
</dbReference>
<dbReference type="EMBL" id="WOWK01000028">
    <property type="protein sequence ID" value="KAF0326765.1"/>
    <property type="molecule type" value="Genomic_DNA"/>
</dbReference>
<evidence type="ECO:0000256" key="5">
    <source>
        <dbReference type="PIRSR" id="PIRSR602401-1"/>
    </source>
</evidence>